<keyword evidence="1" id="KW-0812">Transmembrane</keyword>
<comment type="caution">
    <text evidence="2">The sequence shown here is derived from an EMBL/GenBank/DDBJ whole genome shotgun (WGS) entry which is preliminary data.</text>
</comment>
<keyword evidence="1" id="KW-0472">Membrane</keyword>
<evidence type="ECO:0008006" key="4">
    <source>
        <dbReference type="Google" id="ProtNLM"/>
    </source>
</evidence>
<reference evidence="2" key="2">
    <citation type="journal article" date="2021" name="PeerJ">
        <title>Extensive microbial diversity within the chicken gut microbiome revealed by metagenomics and culture.</title>
        <authorList>
            <person name="Gilroy R."/>
            <person name="Ravi A."/>
            <person name="Getino M."/>
            <person name="Pursley I."/>
            <person name="Horton D.L."/>
            <person name="Alikhan N.F."/>
            <person name="Baker D."/>
            <person name="Gharbi K."/>
            <person name="Hall N."/>
            <person name="Watson M."/>
            <person name="Adriaenssens E.M."/>
            <person name="Foster-Nyarko E."/>
            <person name="Jarju S."/>
            <person name="Secka A."/>
            <person name="Antonio M."/>
            <person name="Oren A."/>
            <person name="Chaudhuri R.R."/>
            <person name="La Ragione R."/>
            <person name="Hildebrand F."/>
            <person name="Pallen M.J."/>
        </authorList>
    </citation>
    <scope>NUCLEOTIDE SEQUENCE</scope>
    <source>
        <strain evidence="2">ChiW3-316</strain>
    </source>
</reference>
<name>A0A9D1M3W3_9PROT</name>
<evidence type="ECO:0000313" key="2">
    <source>
        <dbReference type="EMBL" id="HIU53142.1"/>
    </source>
</evidence>
<gene>
    <name evidence="2" type="ORF">IAD20_03575</name>
</gene>
<organism evidence="2 3">
    <name type="scientific">Candidatus Scatocola faecipullorum</name>
    <dbReference type="NCBI Taxonomy" id="2840917"/>
    <lineage>
        <taxon>Bacteria</taxon>
        <taxon>Pseudomonadati</taxon>
        <taxon>Pseudomonadota</taxon>
        <taxon>Alphaproteobacteria</taxon>
        <taxon>Rhodospirillales</taxon>
        <taxon>Rhodospirillaceae</taxon>
        <taxon>Rhodospirillaceae incertae sedis</taxon>
        <taxon>Candidatus Scatocola</taxon>
    </lineage>
</organism>
<protein>
    <recommendedName>
        <fullName evidence="4">YesK-like protein</fullName>
    </recommendedName>
</protein>
<evidence type="ECO:0000313" key="3">
    <source>
        <dbReference type="Proteomes" id="UP000824107"/>
    </source>
</evidence>
<dbReference type="EMBL" id="DVNC01000026">
    <property type="protein sequence ID" value="HIU53142.1"/>
    <property type="molecule type" value="Genomic_DNA"/>
</dbReference>
<accession>A0A9D1M3W3</accession>
<dbReference type="AlphaFoldDB" id="A0A9D1M3W3"/>
<keyword evidence="1" id="KW-1133">Transmembrane helix</keyword>
<dbReference type="Proteomes" id="UP000824107">
    <property type="component" value="Unassembled WGS sequence"/>
</dbReference>
<sequence length="85" mass="9666">MNILCFLLLLAVMILLLWRRYMKGRHRDMTLALVWFLLTVAALLLSQGSFAGGAVQMLFYVLSALFGLFTVCLLCKAMSGKHRRK</sequence>
<feature type="transmembrane region" description="Helical" evidence="1">
    <location>
        <begin position="29"/>
        <end position="51"/>
    </location>
</feature>
<evidence type="ECO:0000256" key="1">
    <source>
        <dbReference type="SAM" id="Phobius"/>
    </source>
</evidence>
<feature type="transmembrane region" description="Helical" evidence="1">
    <location>
        <begin position="57"/>
        <end position="75"/>
    </location>
</feature>
<proteinExistence type="predicted"/>
<reference evidence="2" key="1">
    <citation type="submission" date="2020-10" db="EMBL/GenBank/DDBJ databases">
        <authorList>
            <person name="Gilroy R."/>
        </authorList>
    </citation>
    <scope>NUCLEOTIDE SEQUENCE</scope>
    <source>
        <strain evidence="2">ChiW3-316</strain>
    </source>
</reference>
<feature type="transmembrane region" description="Helical" evidence="1">
    <location>
        <begin position="6"/>
        <end position="22"/>
    </location>
</feature>